<name>A0A2N3YG60_9MICO</name>
<keyword evidence="3" id="KW-1185">Reference proteome</keyword>
<dbReference type="NCBIfam" id="TIGR00654">
    <property type="entry name" value="PhzF_family"/>
    <property type="match status" value="1"/>
</dbReference>
<dbReference type="PANTHER" id="PTHR13774:SF32">
    <property type="entry name" value="ANTISENSE-ENHANCING SEQUENCE 1"/>
    <property type="match status" value="1"/>
</dbReference>
<comment type="caution">
    <text evidence="2">The sequence shown here is derived from an EMBL/GenBank/DDBJ whole genome shotgun (WGS) entry which is preliminary data.</text>
</comment>
<dbReference type="GO" id="GO:0016853">
    <property type="term" value="F:isomerase activity"/>
    <property type="evidence" value="ECO:0007669"/>
    <property type="project" value="TreeGrafter"/>
</dbReference>
<sequence>MTAEPVPASRVAGSWLHDRMRDVRMVDVFSSTPFLGNALAVVHDADDLGEADMAAIARWTNLSETTFLCAPTRPDADYRVRIWTTGGELPFAGHPTLGSAHAWLEAGGVPRDADVVVQECAAGLVRVRRGSLLAFEAPPLVRSGPVGTADRERVTSALGLDAGEVLEMAWVDNGPGWVGVLLDDPEALLARRVDLARLDGLKVGLAARWPDGAHPDGCGLEVRAFYADGRDASEDPVTGSLNAGLAQWLVPAGLMPPRYVAAQGGAIGRAGRIEVTVELSGAVLVGGATRTLVTGRLGG</sequence>
<proteinExistence type="predicted"/>
<evidence type="ECO:0000256" key="1">
    <source>
        <dbReference type="PIRSR" id="PIRSR016184-1"/>
    </source>
</evidence>
<dbReference type="Proteomes" id="UP000233781">
    <property type="component" value="Unassembled WGS sequence"/>
</dbReference>
<dbReference type="SUPFAM" id="SSF54506">
    <property type="entry name" value="Diaminopimelate epimerase-like"/>
    <property type="match status" value="1"/>
</dbReference>
<evidence type="ECO:0000313" key="3">
    <source>
        <dbReference type="Proteomes" id="UP000233781"/>
    </source>
</evidence>
<dbReference type="GO" id="GO:0005737">
    <property type="term" value="C:cytoplasm"/>
    <property type="evidence" value="ECO:0007669"/>
    <property type="project" value="TreeGrafter"/>
</dbReference>
<organism evidence="2 3">
    <name type="scientific">Phycicoccus duodecadis</name>
    <dbReference type="NCBI Taxonomy" id="173053"/>
    <lineage>
        <taxon>Bacteria</taxon>
        <taxon>Bacillati</taxon>
        <taxon>Actinomycetota</taxon>
        <taxon>Actinomycetes</taxon>
        <taxon>Micrococcales</taxon>
        <taxon>Intrasporangiaceae</taxon>
        <taxon>Phycicoccus</taxon>
    </lineage>
</organism>
<reference evidence="2 3" key="1">
    <citation type="submission" date="2017-12" db="EMBL/GenBank/DDBJ databases">
        <title>Sequencing the genomes of 1000 Actinobacteria strains.</title>
        <authorList>
            <person name="Klenk H.-P."/>
        </authorList>
    </citation>
    <scope>NUCLEOTIDE SEQUENCE [LARGE SCALE GENOMIC DNA]</scope>
    <source>
        <strain evidence="2 3">DSM 12806</strain>
    </source>
</reference>
<dbReference type="PANTHER" id="PTHR13774">
    <property type="entry name" value="PHENAZINE BIOSYNTHESIS PROTEIN"/>
    <property type="match status" value="1"/>
</dbReference>
<accession>A0A2N3YG60</accession>
<feature type="active site" evidence="1">
    <location>
        <position position="64"/>
    </location>
</feature>
<protein>
    <submittedName>
        <fullName evidence="2">PhzF family phenazine biosynthesis protein</fullName>
    </submittedName>
</protein>
<dbReference type="PIRSF" id="PIRSF016184">
    <property type="entry name" value="PhzC_PhzF"/>
    <property type="match status" value="1"/>
</dbReference>
<dbReference type="AlphaFoldDB" id="A0A2N3YG60"/>
<gene>
    <name evidence="2" type="ORF">ATL31_0621</name>
</gene>
<dbReference type="InterPro" id="IPR003719">
    <property type="entry name" value="Phenazine_PhzF-like"/>
</dbReference>
<dbReference type="Gene3D" id="3.10.310.10">
    <property type="entry name" value="Diaminopimelate Epimerase, Chain A, domain 1"/>
    <property type="match status" value="2"/>
</dbReference>
<evidence type="ECO:0000313" key="2">
    <source>
        <dbReference type="EMBL" id="PKW25819.1"/>
    </source>
</evidence>
<dbReference type="Pfam" id="PF02567">
    <property type="entry name" value="PhzC-PhzF"/>
    <property type="match status" value="1"/>
</dbReference>
<dbReference type="EMBL" id="PJNE01000001">
    <property type="protein sequence ID" value="PKW25819.1"/>
    <property type="molecule type" value="Genomic_DNA"/>
</dbReference>